<dbReference type="AlphaFoldDB" id="A0A0N5A7X4"/>
<dbReference type="FunFam" id="3.40.5.90:FF:000001">
    <property type="entry name" value="CDGSH iron-sulfur domain-containing protein 1"/>
    <property type="match status" value="1"/>
</dbReference>
<comment type="similarity">
    <text evidence="1">Belongs to the CISD protein family. CISD2 subfamily.</text>
</comment>
<feature type="domain" description="Iron-binding zinc finger CDGSH type" evidence="7">
    <location>
        <begin position="6"/>
        <end position="44"/>
    </location>
</feature>
<dbReference type="PANTHER" id="PTHR13680">
    <property type="entry name" value="CDGSH IRON-SULFUR DOMAIN-CONTAINING PROTEIN 1"/>
    <property type="match status" value="1"/>
</dbReference>
<name>A0A0N5A7X4_9BILA</name>
<dbReference type="GO" id="GO:0005741">
    <property type="term" value="C:mitochondrial outer membrane"/>
    <property type="evidence" value="ECO:0007669"/>
    <property type="project" value="TreeGrafter"/>
</dbReference>
<proteinExistence type="inferred from homology"/>
<comment type="cofactor">
    <cofactor evidence="6">
        <name>[2Fe-2S] cluster</name>
        <dbReference type="ChEBI" id="CHEBI:190135"/>
    </cofactor>
</comment>
<dbReference type="STRING" id="451379.A0A0N5A7X4"/>
<dbReference type="Proteomes" id="UP000046393">
    <property type="component" value="Unplaced"/>
</dbReference>
<dbReference type="InterPro" id="IPR018967">
    <property type="entry name" value="FeS-contain_CDGSH-typ"/>
</dbReference>
<evidence type="ECO:0000259" key="7">
    <source>
        <dbReference type="SMART" id="SM00704"/>
    </source>
</evidence>
<protein>
    <submittedName>
        <fullName evidence="9">ZnF_CDGSH domain-containing protein</fullName>
    </submittedName>
</protein>
<evidence type="ECO:0000313" key="8">
    <source>
        <dbReference type="Proteomes" id="UP000046393"/>
    </source>
</evidence>
<dbReference type="Pfam" id="PF09360">
    <property type="entry name" value="zf-CDGSH"/>
    <property type="match status" value="1"/>
</dbReference>
<keyword evidence="2" id="KW-0001">2Fe-2S</keyword>
<dbReference type="WBParaSite" id="SMUV_0000014501-mRNA-1">
    <property type="protein sequence ID" value="SMUV_0000014501-mRNA-1"/>
    <property type="gene ID" value="SMUV_0000014501"/>
</dbReference>
<dbReference type="SMART" id="SM00704">
    <property type="entry name" value="ZnF_CDGSH"/>
    <property type="match status" value="1"/>
</dbReference>
<dbReference type="GO" id="GO:0051537">
    <property type="term" value="F:2 iron, 2 sulfur cluster binding"/>
    <property type="evidence" value="ECO:0007669"/>
    <property type="project" value="UniProtKB-KW"/>
</dbReference>
<reference evidence="9" key="1">
    <citation type="submission" date="2017-02" db="UniProtKB">
        <authorList>
            <consortium name="WormBaseParasite"/>
        </authorList>
    </citation>
    <scope>IDENTIFICATION</scope>
</reference>
<accession>A0A0N5A7X4</accession>
<keyword evidence="5" id="KW-0411">Iron-sulfur</keyword>
<keyword evidence="4" id="KW-0408">Iron</keyword>
<dbReference type="InterPro" id="IPR042216">
    <property type="entry name" value="MitoNEET_CISD"/>
</dbReference>
<evidence type="ECO:0000256" key="1">
    <source>
        <dbReference type="ARBA" id="ARBA00008624"/>
    </source>
</evidence>
<evidence type="ECO:0000256" key="2">
    <source>
        <dbReference type="ARBA" id="ARBA00022714"/>
    </source>
</evidence>
<dbReference type="Gene3D" id="3.40.5.90">
    <property type="entry name" value="CDGSH iron-sulfur domain, mitoNEET-type"/>
    <property type="match status" value="1"/>
</dbReference>
<evidence type="ECO:0000256" key="4">
    <source>
        <dbReference type="ARBA" id="ARBA00023004"/>
    </source>
</evidence>
<keyword evidence="8" id="KW-1185">Reference proteome</keyword>
<dbReference type="InterPro" id="IPR045131">
    <property type="entry name" value="CISD1/2"/>
</dbReference>
<dbReference type="PANTHER" id="PTHR13680:SF5">
    <property type="entry name" value="CDGSH IRON-SULFUR DOMAIN-CONTAINING PROTEIN 1"/>
    <property type="match status" value="1"/>
</dbReference>
<keyword evidence="3" id="KW-0479">Metal-binding</keyword>
<evidence type="ECO:0000313" key="9">
    <source>
        <dbReference type="WBParaSite" id="SMUV_0000014501-mRNA-1"/>
    </source>
</evidence>
<sequence length="59" mass="6482">QLDFGHVVDTVDIEDIGSKKAFCRCWKSKKFPLCDGSHNLFNEVAGDNVGPLVIKSSSE</sequence>
<evidence type="ECO:0000256" key="3">
    <source>
        <dbReference type="ARBA" id="ARBA00022723"/>
    </source>
</evidence>
<dbReference type="GO" id="GO:0010506">
    <property type="term" value="P:regulation of autophagy"/>
    <property type="evidence" value="ECO:0007669"/>
    <property type="project" value="InterPro"/>
</dbReference>
<evidence type="ECO:0000256" key="6">
    <source>
        <dbReference type="ARBA" id="ARBA00034078"/>
    </source>
</evidence>
<evidence type="ECO:0000256" key="5">
    <source>
        <dbReference type="ARBA" id="ARBA00023014"/>
    </source>
</evidence>
<organism evidence="8 9">
    <name type="scientific">Syphacia muris</name>
    <dbReference type="NCBI Taxonomy" id="451379"/>
    <lineage>
        <taxon>Eukaryota</taxon>
        <taxon>Metazoa</taxon>
        <taxon>Ecdysozoa</taxon>
        <taxon>Nematoda</taxon>
        <taxon>Chromadorea</taxon>
        <taxon>Rhabditida</taxon>
        <taxon>Spirurina</taxon>
        <taxon>Oxyuridomorpha</taxon>
        <taxon>Oxyuroidea</taxon>
        <taxon>Oxyuridae</taxon>
        <taxon>Syphacia</taxon>
    </lineage>
</organism>
<dbReference type="GO" id="GO:0046872">
    <property type="term" value="F:metal ion binding"/>
    <property type="evidence" value="ECO:0007669"/>
    <property type="project" value="UniProtKB-KW"/>
</dbReference>